<proteinExistence type="predicted"/>
<reference evidence="3" key="1">
    <citation type="journal article" date="2023" name="Proc. Natl. Acad. Sci. U.S.A.">
        <title>Genomic and structural basis for evolution of tropane alkaloid biosynthesis.</title>
        <authorList>
            <person name="Wanga Y.-J."/>
            <person name="Taina T."/>
            <person name="Yua J.-Y."/>
            <person name="Lia J."/>
            <person name="Xua B."/>
            <person name="Chenc J."/>
            <person name="D'Auriad J.C."/>
            <person name="Huanga J.-P."/>
            <person name="Huanga S.-X."/>
        </authorList>
    </citation>
    <scope>NUCLEOTIDE SEQUENCE [LARGE SCALE GENOMIC DNA]</scope>
    <source>
        <strain evidence="3">cv. KIB-2019</strain>
    </source>
</reference>
<dbReference type="EMBL" id="JAJAGQ010000008">
    <property type="protein sequence ID" value="KAJ8555149.1"/>
    <property type="molecule type" value="Genomic_DNA"/>
</dbReference>
<organism evidence="2 3">
    <name type="scientific">Anisodus acutangulus</name>
    <dbReference type="NCBI Taxonomy" id="402998"/>
    <lineage>
        <taxon>Eukaryota</taxon>
        <taxon>Viridiplantae</taxon>
        <taxon>Streptophyta</taxon>
        <taxon>Embryophyta</taxon>
        <taxon>Tracheophyta</taxon>
        <taxon>Spermatophyta</taxon>
        <taxon>Magnoliopsida</taxon>
        <taxon>eudicotyledons</taxon>
        <taxon>Gunneridae</taxon>
        <taxon>Pentapetalae</taxon>
        <taxon>asterids</taxon>
        <taxon>lamiids</taxon>
        <taxon>Solanales</taxon>
        <taxon>Solanaceae</taxon>
        <taxon>Solanoideae</taxon>
        <taxon>Hyoscyameae</taxon>
        <taxon>Anisodus</taxon>
    </lineage>
</organism>
<evidence type="ECO:0000313" key="3">
    <source>
        <dbReference type="Proteomes" id="UP001152561"/>
    </source>
</evidence>
<protein>
    <submittedName>
        <fullName evidence="2">Uncharacterized protein</fullName>
    </submittedName>
</protein>
<comment type="caution">
    <text evidence="2">The sequence shown here is derived from an EMBL/GenBank/DDBJ whole genome shotgun (WGS) entry which is preliminary data.</text>
</comment>
<evidence type="ECO:0000313" key="2">
    <source>
        <dbReference type="EMBL" id="KAJ8555149.1"/>
    </source>
</evidence>
<evidence type="ECO:0000256" key="1">
    <source>
        <dbReference type="SAM" id="MobiDB-lite"/>
    </source>
</evidence>
<feature type="compositionally biased region" description="Basic and acidic residues" evidence="1">
    <location>
        <begin position="54"/>
        <end position="85"/>
    </location>
</feature>
<dbReference type="Proteomes" id="UP001152561">
    <property type="component" value="Unassembled WGS sequence"/>
</dbReference>
<gene>
    <name evidence="2" type="ORF">K7X08_012645</name>
</gene>
<accession>A0A9Q1MA22</accession>
<dbReference type="AlphaFoldDB" id="A0A9Q1MA22"/>
<feature type="region of interest" description="Disordered" evidence="1">
    <location>
        <begin position="1"/>
        <end position="119"/>
    </location>
</feature>
<dbReference type="OrthoDB" id="1328778at2759"/>
<keyword evidence="3" id="KW-1185">Reference proteome</keyword>
<sequence>MDKFQRGKSAPAKQNRGKSMPPKQTFKPTGAIFGVDKPHPSNYIDNVEQSGDLENDKDVEREDVVGNAEEKYEAEPLIHGDRETNSNENDPINIIMDDGDDRHEAQIADTDNQENIATP</sequence>
<feature type="compositionally biased region" description="Polar residues" evidence="1">
    <location>
        <begin position="109"/>
        <end position="119"/>
    </location>
</feature>
<name>A0A9Q1MA22_9SOLA</name>